<feature type="domain" description="PIH1 N-terminal" evidence="4">
    <location>
        <begin position="22"/>
        <end position="188"/>
    </location>
</feature>
<proteinExistence type="inferred from homology"/>
<evidence type="ECO:0000256" key="1">
    <source>
        <dbReference type="ARBA" id="ARBA00008511"/>
    </source>
</evidence>
<evidence type="ECO:0000259" key="4">
    <source>
        <dbReference type="Pfam" id="PF08190"/>
    </source>
</evidence>
<organism evidence="5 6">
    <name type="scientific">Oikopleura dioica</name>
    <name type="common">Tunicate</name>
    <dbReference type="NCBI Taxonomy" id="34765"/>
    <lineage>
        <taxon>Eukaryota</taxon>
        <taxon>Metazoa</taxon>
        <taxon>Chordata</taxon>
        <taxon>Tunicata</taxon>
        <taxon>Appendicularia</taxon>
        <taxon>Copelata</taxon>
        <taxon>Oikopleuridae</taxon>
        <taxon>Oikopleura</taxon>
    </lineage>
</organism>
<accession>A0ABN7SFX9</accession>
<evidence type="ECO:0000256" key="2">
    <source>
        <dbReference type="ARBA" id="ARBA00046233"/>
    </source>
</evidence>
<evidence type="ECO:0000313" key="6">
    <source>
        <dbReference type="Proteomes" id="UP001158576"/>
    </source>
</evidence>
<dbReference type="Pfam" id="PF08190">
    <property type="entry name" value="PIH1"/>
    <property type="match status" value="1"/>
</dbReference>
<feature type="region of interest" description="Disordered" evidence="3">
    <location>
        <begin position="182"/>
        <end position="211"/>
    </location>
</feature>
<dbReference type="PANTHER" id="PTHR22997:SF0">
    <property type="entry name" value="PIH1 DOMAIN-CONTAINING PROTEIN 1"/>
    <property type="match status" value="1"/>
</dbReference>
<comment type="similarity">
    <text evidence="1">Belongs to the PIH1 family.</text>
</comment>
<comment type="function">
    <text evidence="2">Involved in the assembly of C/D box small nucleolar ribonucleoprotein (snoRNP) particles. Recruits the SWI/SNF complex to the core promoter of rRNA genes and enhances pre-rRNA transcription. Mediates interaction of TELO2 with the R2TP complex which is necessary for the stability of MTOR and SMG1. Positively regulates the assembly and activity of the mTORC1 complex.</text>
</comment>
<reference evidence="5 6" key="1">
    <citation type="submission" date="2021-04" db="EMBL/GenBank/DDBJ databases">
        <authorList>
            <person name="Bliznina A."/>
        </authorList>
    </citation>
    <scope>NUCLEOTIDE SEQUENCE [LARGE SCALE GENOMIC DNA]</scope>
</reference>
<dbReference type="InterPro" id="IPR050734">
    <property type="entry name" value="PIH1/Kintoun_subfamily"/>
</dbReference>
<dbReference type="Proteomes" id="UP001158576">
    <property type="component" value="Chromosome XSR"/>
</dbReference>
<evidence type="ECO:0000256" key="3">
    <source>
        <dbReference type="SAM" id="MobiDB-lite"/>
    </source>
</evidence>
<evidence type="ECO:0000313" key="5">
    <source>
        <dbReference type="EMBL" id="CAG5095151.1"/>
    </source>
</evidence>
<feature type="compositionally biased region" description="Basic and acidic residues" evidence="3">
    <location>
        <begin position="189"/>
        <end position="207"/>
    </location>
</feature>
<keyword evidence="6" id="KW-1185">Reference proteome</keyword>
<gene>
    <name evidence="5" type="ORF">OKIOD_LOCUS5612</name>
</gene>
<protein>
    <submittedName>
        <fullName evidence="5">Oidioi.mRNA.OKI2018_I69.XSR.g14054.t1.cds</fullName>
    </submittedName>
</protein>
<name>A0ABN7SFX9_OIKDI</name>
<dbReference type="PANTHER" id="PTHR22997">
    <property type="entry name" value="PIH1 DOMAIN-CONTAINING PROTEIN 1"/>
    <property type="match status" value="1"/>
</dbReference>
<dbReference type="InterPro" id="IPR012981">
    <property type="entry name" value="PIH1_N"/>
</dbReference>
<dbReference type="EMBL" id="OU015569">
    <property type="protein sequence ID" value="CAG5095151.1"/>
    <property type="molecule type" value="Genomic_DNA"/>
</dbReference>
<sequence length="510" mass="59444">MEELYKIGERTQQNEMHEVEMSDFEKKLNFTKKQQEEYSEITPTPLFCIKTKHLKPDATKVFLNICYDDAVPSPPPITETELQRRVEEAERDNLTVTYRVPISLGEKRVEKDNKRNECDVFDIVVNKGYLLRLQEENATYQIGFLISVAIQGLEDKYGLDCDRNWVMLKNRKAMGKPALQRIRKRSKNPKMEEVKSRGEYPEAENKLPQKNSSKLISRNSYGAKPTYKPEFVLQIPSMEHIGRDKFKELQYADFNNISNINGNDAFLDNRFWTEVDNDETRMHTRTYLRFLKLFSDLRLLDQTIGSFGSDLNRNLDDVSFGEDVIPTIGNYANETKAFLMGFKKKFEQAMISREKLMKRLRDIEKEISTMTCCRSGRHLKTKQELFEHRQRVIDFLVGDKDIEDMDHGTLRHSAKYVCQPETIVPVQVSAVKFMTKFKDAVDVIIRSSDEVKMSRWLAENSNHAAINEKTMMLVWDATAEDRGTYETNLETNAEEKIFVLLPKLKKQSKS</sequence>